<keyword evidence="3" id="KW-1185">Reference proteome</keyword>
<dbReference type="EMBL" id="KB445570">
    <property type="protein sequence ID" value="EMD96263.1"/>
    <property type="molecule type" value="Genomic_DNA"/>
</dbReference>
<gene>
    <name evidence="2" type="ORF">COCHEDRAFT_1152330</name>
</gene>
<reference evidence="2 3" key="1">
    <citation type="journal article" date="2012" name="PLoS Pathog.">
        <title>Diverse lifestyles and strategies of plant pathogenesis encoded in the genomes of eighteen Dothideomycetes fungi.</title>
        <authorList>
            <person name="Ohm R.A."/>
            <person name="Feau N."/>
            <person name="Henrissat B."/>
            <person name="Schoch C.L."/>
            <person name="Horwitz B.A."/>
            <person name="Barry K.W."/>
            <person name="Condon B.J."/>
            <person name="Copeland A.C."/>
            <person name="Dhillon B."/>
            <person name="Glaser F."/>
            <person name="Hesse C.N."/>
            <person name="Kosti I."/>
            <person name="LaButti K."/>
            <person name="Lindquist E.A."/>
            <person name="Lucas S."/>
            <person name="Salamov A.A."/>
            <person name="Bradshaw R.E."/>
            <person name="Ciuffetti L."/>
            <person name="Hamelin R.C."/>
            <person name="Kema G.H.J."/>
            <person name="Lawrence C."/>
            <person name="Scott J.A."/>
            <person name="Spatafora J.W."/>
            <person name="Turgeon B.G."/>
            <person name="de Wit P.J.G.M."/>
            <person name="Zhong S."/>
            <person name="Goodwin S.B."/>
            <person name="Grigoriev I.V."/>
        </authorList>
    </citation>
    <scope>NUCLEOTIDE SEQUENCE [LARGE SCALE GENOMIC DNA]</scope>
    <source>
        <strain evidence="3">C5 / ATCC 48332 / race O</strain>
    </source>
</reference>
<proteinExistence type="predicted"/>
<dbReference type="HOGENOM" id="CLU_122934_0_0_1"/>
<protein>
    <submittedName>
        <fullName evidence="2">Uncharacterized protein</fullName>
    </submittedName>
</protein>
<accession>M2V974</accession>
<feature type="region of interest" description="Disordered" evidence="1">
    <location>
        <begin position="60"/>
        <end position="85"/>
    </location>
</feature>
<dbReference type="Proteomes" id="UP000016936">
    <property type="component" value="Unassembled WGS sequence"/>
</dbReference>
<evidence type="ECO:0000313" key="2">
    <source>
        <dbReference type="EMBL" id="EMD96263.1"/>
    </source>
</evidence>
<feature type="compositionally biased region" description="Basic and acidic residues" evidence="1">
    <location>
        <begin position="69"/>
        <end position="80"/>
    </location>
</feature>
<dbReference type="OrthoDB" id="10391880at2759"/>
<sequence>MEVWMYYSLDAWHADQRNLRANAAALQRALCSVSLYLRQAVGSFTLNPRRRALGARHHPLPRLQGQGRMARESRERKEDGSCGCPIPHTRDRSLPLFVRRASGIQKRMLGSGRLGGVHARERQKKLARRGMREGGYQDMRVRVCMCG</sequence>
<dbReference type="AlphaFoldDB" id="M2V974"/>
<reference evidence="3" key="2">
    <citation type="journal article" date="2013" name="PLoS Genet.">
        <title>Comparative genome structure, secondary metabolite, and effector coding capacity across Cochliobolus pathogens.</title>
        <authorList>
            <person name="Condon B.J."/>
            <person name="Leng Y."/>
            <person name="Wu D."/>
            <person name="Bushley K.E."/>
            <person name="Ohm R.A."/>
            <person name="Otillar R."/>
            <person name="Martin J."/>
            <person name="Schackwitz W."/>
            <person name="Grimwood J."/>
            <person name="MohdZainudin N."/>
            <person name="Xue C."/>
            <person name="Wang R."/>
            <person name="Manning V.A."/>
            <person name="Dhillon B."/>
            <person name="Tu Z.J."/>
            <person name="Steffenson B.J."/>
            <person name="Salamov A."/>
            <person name="Sun H."/>
            <person name="Lowry S."/>
            <person name="LaButti K."/>
            <person name="Han J."/>
            <person name="Copeland A."/>
            <person name="Lindquist E."/>
            <person name="Barry K."/>
            <person name="Schmutz J."/>
            <person name="Baker S.E."/>
            <person name="Ciuffetti L.M."/>
            <person name="Grigoriev I.V."/>
            <person name="Zhong S."/>
            <person name="Turgeon B.G."/>
        </authorList>
    </citation>
    <scope>NUCLEOTIDE SEQUENCE [LARGE SCALE GENOMIC DNA]</scope>
    <source>
        <strain evidence="3">C5 / ATCC 48332 / race O</strain>
    </source>
</reference>
<name>M2V974_COCH5</name>
<dbReference type="OMA" id="WHADQRN"/>
<organism evidence="2 3">
    <name type="scientific">Cochliobolus heterostrophus (strain C5 / ATCC 48332 / race O)</name>
    <name type="common">Southern corn leaf blight fungus</name>
    <name type="synonym">Bipolaris maydis</name>
    <dbReference type="NCBI Taxonomy" id="701091"/>
    <lineage>
        <taxon>Eukaryota</taxon>
        <taxon>Fungi</taxon>
        <taxon>Dikarya</taxon>
        <taxon>Ascomycota</taxon>
        <taxon>Pezizomycotina</taxon>
        <taxon>Dothideomycetes</taxon>
        <taxon>Pleosporomycetidae</taxon>
        <taxon>Pleosporales</taxon>
        <taxon>Pleosporineae</taxon>
        <taxon>Pleosporaceae</taxon>
        <taxon>Bipolaris</taxon>
    </lineage>
</organism>
<evidence type="ECO:0000256" key="1">
    <source>
        <dbReference type="SAM" id="MobiDB-lite"/>
    </source>
</evidence>
<evidence type="ECO:0000313" key="3">
    <source>
        <dbReference type="Proteomes" id="UP000016936"/>
    </source>
</evidence>